<gene>
    <name evidence="2" type="ORF">CNX65_25565</name>
</gene>
<feature type="region of interest" description="Disordered" evidence="1">
    <location>
        <begin position="29"/>
        <end position="52"/>
    </location>
</feature>
<name>A0A290ZB56_9PSEU</name>
<organism evidence="2 3">
    <name type="scientific">Actinosynnema pretiosum</name>
    <dbReference type="NCBI Taxonomy" id="42197"/>
    <lineage>
        <taxon>Bacteria</taxon>
        <taxon>Bacillati</taxon>
        <taxon>Actinomycetota</taxon>
        <taxon>Actinomycetes</taxon>
        <taxon>Pseudonocardiales</taxon>
        <taxon>Pseudonocardiaceae</taxon>
        <taxon>Actinosynnema</taxon>
    </lineage>
</organism>
<dbReference type="PRINTS" id="PR00364">
    <property type="entry name" value="DISEASERSIST"/>
</dbReference>
<keyword evidence="3" id="KW-1185">Reference proteome</keyword>
<dbReference type="PANTHER" id="PTHR47691:SF3">
    <property type="entry name" value="HTH-TYPE TRANSCRIPTIONAL REGULATOR RV0890C-RELATED"/>
    <property type="match status" value="1"/>
</dbReference>
<dbReference type="SUPFAM" id="SSF48452">
    <property type="entry name" value="TPR-like"/>
    <property type="match status" value="1"/>
</dbReference>
<dbReference type="PANTHER" id="PTHR47691">
    <property type="entry name" value="REGULATOR-RELATED"/>
    <property type="match status" value="1"/>
</dbReference>
<sequence>MTGARSTNTAPGSRGTVIQAGVLRAGVIHSGPHATTPPPPRPRQLPAPPAGFTGRATELATLTAAVGRTTACTVSGPAGVGKTALALHWSHRSAHLFPDGGLHADLRGYDPDHPLSPDDVLTDLLQALGAPTTGSPQARAARYRTLLADRTLLVVLDNAAHPDQVRPLLPGAGRSLVLVTSRDRMTTLRCAAHHIALAPPPGADALAYLRTTLGPRAAREPAAARALVRTCGRLPLALAITAETAALRARTPLSALVAELADERHLLRAGADDHNLRTVFSWSLKALADHDRALFHAIGLHPGHDYTPGALSALSGLNPAELRRAADALLRVHLVEENGRGGLRAHDLVAAYARDLAAEQLRPAAARAAFGRLFHHYRRLLDRAATAPPSTWSTWLTQERHTLEAVAERAESHLPHPTAGALRHTLGALHRTQHDLSAALRHLTRATALLGTTRTHLDRAAAELEAGRLEDARRCLEHVRDGPQRGRAGALVAEARHLRALVSLASGQLPPAVRRALDAARAFTAQHDHHAAATCTLTALTGMCEGARLAPGARWIWSVDRALLTADSFTAQDLHPQADQATLLAARLLIARGSLPAARALLARVPPTSPLHALCAAELLEARGDHRAALELALTAPPHPSGPLSAAHTRQLGDLALRAALAEHLPWQVLRVREPPGRPAPSPRSLSTALGDRALVVLACTGHRLIAIVVVSGAAHTVDLDERAVTEGAARLRRALHATSAVTSPRLARAAHALAEEAAEALDRALLTPLLRRITGHDLVLSPHPDLVDLPWPVLPSLRRTPVVVTPSAGTWWAARRRPARESRRALVIGPTPDLPAANAREIAARYPIGEVVTPTRRLVLGAADGADVLHLSVRAGRSQENPVFSGIRLDDGVLLAHEFGELDQPPDLVVVQHARLDYARGLLAAGVRVVIAVGGCAGFDVLCELHDALACGTAPARAVTEVVSKDPLRRPVVCLGVGE</sequence>
<accession>A0A290ZB56</accession>
<dbReference type="Proteomes" id="UP000218505">
    <property type="component" value="Chromosome"/>
</dbReference>
<proteinExistence type="predicted"/>
<dbReference type="InterPro" id="IPR011990">
    <property type="entry name" value="TPR-like_helical_dom_sf"/>
</dbReference>
<dbReference type="EMBL" id="CP023445">
    <property type="protein sequence ID" value="ATE56225.1"/>
    <property type="molecule type" value="Genomic_DNA"/>
</dbReference>
<dbReference type="Gene3D" id="3.40.50.300">
    <property type="entry name" value="P-loop containing nucleotide triphosphate hydrolases"/>
    <property type="match status" value="1"/>
</dbReference>
<protein>
    <recommendedName>
        <fullName evidence="4">Transcriptional regulator, SARP family</fullName>
    </recommendedName>
</protein>
<evidence type="ECO:0008006" key="4">
    <source>
        <dbReference type="Google" id="ProtNLM"/>
    </source>
</evidence>
<dbReference type="AlphaFoldDB" id="A0A290ZB56"/>
<evidence type="ECO:0000313" key="3">
    <source>
        <dbReference type="Proteomes" id="UP000218505"/>
    </source>
</evidence>
<feature type="compositionally biased region" description="Pro residues" evidence="1">
    <location>
        <begin position="35"/>
        <end position="49"/>
    </location>
</feature>
<evidence type="ECO:0000313" key="2">
    <source>
        <dbReference type="EMBL" id="ATE56225.1"/>
    </source>
</evidence>
<dbReference type="KEGG" id="apre:CNX65_25565"/>
<dbReference type="RefSeq" id="WP_096496041.1">
    <property type="nucleotide sequence ID" value="NZ_CP023445.1"/>
</dbReference>
<reference evidence="2" key="1">
    <citation type="submission" date="2017-09" db="EMBL/GenBank/DDBJ databases">
        <title>Complete Genome Sequence of ansamitocin-producing Bacterium Actinosynnema pretiosum X47.</title>
        <authorList>
            <person name="Cao G."/>
            <person name="Zong G."/>
            <person name="Zhong C."/>
            <person name="Fu J."/>
        </authorList>
    </citation>
    <scope>NUCLEOTIDE SEQUENCE [LARGE SCALE GENOMIC DNA]</scope>
    <source>
        <strain evidence="2">X47</strain>
    </source>
</reference>
<dbReference type="InterPro" id="IPR027417">
    <property type="entry name" value="P-loop_NTPase"/>
</dbReference>
<evidence type="ECO:0000256" key="1">
    <source>
        <dbReference type="SAM" id="MobiDB-lite"/>
    </source>
</evidence>
<dbReference type="SUPFAM" id="SSF52540">
    <property type="entry name" value="P-loop containing nucleoside triphosphate hydrolases"/>
    <property type="match status" value="1"/>
</dbReference>
<dbReference type="Gene3D" id="1.25.40.10">
    <property type="entry name" value="Tetratricopeptide repeat domain"/>
    <property type="match status" value="1"/>
</dbReference>